<dbReference type="Pfam" id="PF07679">
    <property type="entry name" value="I-set"/>
    <property type="match status" value="1"/>
</dbReference>
<protein>
    <recommendedName>
        <fullName evidence="3">Ig-like domain-containing protein</fullName>
    </recommendedName>
</protein>
<dbReference type="CDD" id="cd00096">
    <property type="entry name" value="Ig"/>
    <property type="match status" value="1"/>
</dbReference>
<dbReference type="OrthoDB" id="9355041at2759"/>
<evidence type="ECO:0000259" key="3">
    <source>
        <dbReference type="PROSITE" id="PS50835"/>
    </source>
</evidence>
<dbReference type="InterPro" id="IPR003598">
    <property type="entry name" value="Ig_sub2"/>
</dbReference>
<dbReference type="CDD" id="cd00063">
    <property type="entry name" value="FN3"/>
    <property type="match status" value="1"/>
</dbReference>
<dbReference type="InterPro" id="IPR003599">
    <property type="entry name" value="Ig_sub"/>
</dbReference>
<evidence type="ECO:0000256" key="1">
    <source>
        <dbReference type="ARBA" id="ARBA00023319"/>
    </source>
</evidence>
<dbReference type="GO" id="GO:0008046">
    <property type="term" value="F:axon guidance receptor activity"/>
    <property type="evidence" value="ECO:0007669"/>
    <property type="project" value="TreeGrafter"/>
</dbReference>
<dbReference type="InterPro" id="IPR050958">
    <property type="entry name" value="Cell_Adh-Cytoskel_Orgn"/>
</dbReference>
<dbReference type="PANTHER" id="PTHR45080">
    <property type="entry name" value="CONTACTIN 5"/>
    <property type="match status" value="1"/>
</dbReference>
<dbReference type="GO" id="GO:0043025">
    <property type="term" value="C:neuronal cell body"/>
    <property type="evidence" value="ECO:0007669"/>
    <property type="project" value="TreeGrafter"/>
</dbReference>
<comment type="caution">
    <text evidence="4">The sequence shown here is derived from an EMBL/GenBank/DDBJ whole genome shotgun (WGS) entry which is preliminary data.</text>
</comment>
<dbReference type="GO" id="GO:0050808">
    <property type="term" value="P:synapse organization"/>
    <property type="evidence" value="ECO:0007669"/>
    <property type="project" value="TreeGrafter"/>
</dbReference>
<dbReference type="InterPro" id="IPR007110">
    <property type="entry name" value="Ig-like_dom"/>
</dbReference>
<reference evidence="4" key="1">
    <citation type="submission" date="2021-06" db="EMBL/GenBank/DDBJ databases">
        <authorList>
            <person name="Hodson N. C."/>
            <person name="Mongue J. A."/>
            <person name="Jaron S. K."/>
        </authorList>
    </citation>
    <scope>NUCLEOTIDE SEQUENCE</scope>
</reference>
<accession>A0A8J2L827</accession>
<evidence type="ECO:0000313" key="5">
    <source>
        <dbReference type="Proteomes" id="UP000708208"/>
    </source>
</evidence>
<name>A0A8J2L827_9HEXA</name>
<proteinExistence type="predicted"/>
<dbReference type="Pfam" id="PF13927">
    <property type="entry name" value="Ig_3"/>
    <property type="match status" value="1"/>
</dbReference>
<evidence type="ECO:0000313" key="4">
    <source>
        <dbReference type="EMBL" id="CAG7817399.1"/>
    </source>
</evidence>
<keyword evidence="2" id="KW-0732">Signal</keyword>
<dbReference type="GO" id="GO:0005886">
    <property type="term" value="C:plasma membrane"/>
    <property type="evidence" value="ECO:0007669"/>
    <property type="project" value="TreeGrafter"/>
</dbReference>
<feature type="signal peptide" evidence="2">
    <location>
        <begin position="1"/>
        <end position="23"/>
    </location>
</feature>
<feature type="domain" description="Ig-like" evidence="3">
    <location>
        <begin position="116"/>
        <end position="203"/>
    </location>
</feature>
<dbReference type="SMART" id="SM00409">
    <property type="entry name" value="IG"/>
    <property type="match status" value="3"/>
</dbReference>
<sequence>MDIMTKFGSLIIFSLGLLSLTKGQMMIVPADQNVKKLVNDSYFVSCTPADGSKHAEWFSPKGIRVDSAPQARIRTESLNGVELFINRITTQDGGRYRCQSTKSKQAAYFDLTVVRPITFDQSHAEQWAEEGRSHLLKCKALGQGVPTIHWRIDGKIFNTNTTKYTILKEGLMIHNVSQTDAHKQYVCRAVDISSPIPDSKQLNISLRVKIKPKIIGSPKPEHYGVVNEWANLTCSVNAEPKPRFEWKHRQQVLSPSDTVIIHTEDNMSILQVLVRAENTFGPYNCRVWNEMGQDERQIYLHKGRKPAVPKLDLLETGSHAAKIRVIQPSPTRANSEQDDRKFGRVLPITGIIVQYRMQTKNDWSPANISVTSPEFKEFVLNGLTPKVTYSVRAALKNQAAQGDFSIGQFNVRTLEHPTPISAALATHYSCSHQLYSILGILFNFVLVKILMLL</sequence>
<dbReference type="AlphaFoldDB" id="A0A8J2L827"/>
<dbReference type="PANTHER" id="PTHR45080:SF27">
    <property type="entry name" value="NEURAL CELL ADHESION MOLECULE 1-LIKE"/>
    <property type="match status" value="1"/>
</dbReference>
<keyword evidence="5" id="KW-1185">Reference proteome</keyword>
<organism evidence="4 5">
    <name type="scientific">Allacma fusca</name>
    <dbReference type="NCBI Taxonomy" id="39272"/>
    <lineage>
        <taxon>Eukaryota</taxon>
        <taxon>Metazoa</taxon>
        <taxon>Ecdysozoa</taxon>
        <taxon>Arthropoda</taxon>
        <taxon>Hexapoda</taxon>
        <taxon>Collembola</taxon>
        <taxon>Symphypleona</taxon>
        <taxon>Sminthuridae</taxon>
        <taxon>Allacma</taxon>
    </lineage>
</organism>
<dbReference type="InterPro" id="IPR013098">
    <property type="entry name" value="Ig_I-set"/>
</dbReference>
<dbReference type="SMART" id="SM00408">
    <property type="entry name" value="IGc2"/>
    <property type="match status" value="3"/>
</dbReference>
<dbReference type="GO" id="GO:0030424">
    <property type="term" value="C:axon"/>
    <property type="evidence" value="ECO:0007669"/>
    <property type="project" value="TreeGrafter"/>
</dbReference>
<feature type="chain" id="PRO_5035285601" description="Ig-like domain-containing protein" evidence="2">
    <location>
        <begin position="24"/>
        <end position="453"/>
    </location>
</feature>
<dbReference type="EMBL" id="CAJVCH010393164">
    <property type="protein sequence ID" value="CAG7817399.1"/>
    <property type="molecule type" value="Genomic_DNA"/>
</dbReference>
<gene>
    <name evidence="4" type="ORF">AFUS01_LOCUS27971</name>
</gene>
<dbReference type="GO" id="GO:0007156">
    <property type="term" value="P:homophilic cell adhesion via plasma membrane adhesion molecules"/>
    <property type="evidence" value="ECO:0007669"/>
    <property type="project" value="TreeGrafter"/>
</dbReference>
<dbReference type="PROSITE" id="PS50835">
    <property type="entry name" value="IG_LIKE"/>
    <property type="match status" value="2"/>
</dbReference>
<dbReference type="Proteomes" id="UP000708208">
    <property type="component" value="Unassembled WGS sequence"/>
</dbReference>
<evidence type="ECO:0000256" key="2">
    <source>
        <dbReference type="SAM" id="SignalP"/>
    </source>
</evidence>
<dbReference type="InterPro" id="IPR003961">
    <property type="entry name" value="FN3_dom"/>
</dbReference>
<feature type="domain" description="Ig-like" evidence="3">
    <location>
        <begin position="212"/>
        <end position="299"/>
    </location>
</feature>
<keyword evidence="1" id="KW-0393">Immunoglobulin domain</keyword>